<evidence type="ECO:0000313" key="3">
    <source>
        <dbReference type="EMBL" id="KAL1538649.1"/>
    </source>
</evidence>
<evidence type="ECO:0008006" key="5">
    <source>
        <dbReference type="Google" id="ProtNLM"/>
    </source>
</evidence>
<dbReference type="FunFam" id="2.80.10.50:FF:000067">
    <property type="entry name" value="BnaC05g19630D protein"/>
    <property type="match status" value="1"/>
</dbReference>
<dbReference type="Proteomes" id="UP001567538">
    <property type="component" value="Unassembled WGS sequence"/>
</dbReference>
<protein>
    <recommendedName>
        <fullName evidence="5">DUF569 domain-containing protein</fullName>
    </recommendedName>
</protein>
<dbReference type="InterPro" id="IPR054726">
    <property type="entry name" value="Ubiq_DUF569-assoc"/>
</dbReference>
<gene>
    <name evidence="3" type="ORF">AAHA92_27369</name>
</gene>
<dbReference type="SUPFAM" id="SSF50405">
    <property type="entry name" value="Actin-crosslinking proteins"/>
    <property type="match status" value="1"/>
</dbReference>
<accession>A0ABD1G3F7</accession>
<dbReference type="Gene3D" id="2.80.10.50">
    <property type="match status" value="1"/>
</dbReference>
<dbReference type="PANTHER" id="PTHR31205">
    <property type="entry name" value="ACTIN CROSS-LINKING PROTEIN (DUF569)"/>
    <property type="match status" value="1"/>
</dbReference>
<dbReference type="InterPro" id="IPR007679">
    <property type="entry name" value="DUF569"/>
</dbReference>
<dbReference type="InterPro" id="IPR008999">
    <property type="entry name" value="Actin-crosslinking"/>
</dbReference>
<dbReference type="Pfam" id="PF04601">
    <property type="entry name" value="DUF569"/>
    <property type="match status" value="1"/>
</dbReference>
<name>A0ABD1G3F7_SALDI</name>
<organism evidence="3 4">
    <name type="scientific">Salvia divinorum</name>
    <name type="common">Maria pastora</name>
    <name type="synonym">Diviner's sage</name>
    <dbReference type="NCBI Taxonomy" id="28513"/>
    <lineage>
        <taxon>Eukaryota</taxon>
        <taxon>Viridiplantae</taxon>
        <taxon>Streptophyta</taxon>
        <taxon>Embryophyta</taxon>
        <taxon>Tracheophyta</taxon>
        <taxon>Spermatophyta</taxon>
        <taxon>Magnoliopsida</taxon>
        <taxon>eudicotyledons</taxon>
        <taxon>Gunneridae</taxon>
        <taxon>Pentapetalae</taxon>
        <taxon>asterids</taxon>
        <taxon>lamiids</taxon>
        <taxon>Lamiales</taxon>
        <taxon>Lamiaceae</taxon>
        <taxon>Nepetoideae</taxon>
        <taxon>Mentheae</taxon>
        <taxon>Salviinae</taxon>
        <taxon>Salvia</taxon>
        <taxon>Salvia subgen. Calosphace</taxon>
    </lineage>
</organism>
<dbReference type="PANTHER" id="PTHR31205:SF89">
    <property type="entry name" value="DUF569 DOMAIN-CONTAINING PROTEIN"/>
    <property type="match status" value="1"/>
</dbReference>
<feature type="domain" description="DUF569" evidence="1">
    <location>
        <begin position="1"/>
        <end position="139"/>
    </location>
</feature>
<evidence type="ECO:0000313" key="4">
    <source>
        <dbReference type="Proteomes" id="UP001567538"/>
    </source>
</evidence>
<evidence type="ECO:0000259" key="1">
    <source>
        <dbReference type="Pfam" id="PF04601"/>
    </source>
</evidence>
<keyword evidence="4" id="KW-1185">Reference proteome</keyword>
<dbReference type="EMBL" id="JBEAFC010000010">
    <property type="protein sequence ID" value="KAL1538649.1"/>
    <property type="molecule type" value="Genomic_DNA"/>
</dbReference>
<feature type="domain" description="DUF569" evidence="2">
    <location>
        <begin position="183"/>
        <end position="259"/>
    </location>
</feature>
<comment type="caution">
    <text evidence="3">The sequence shown here is derived from an EMBL/GenBank/DDBJ whole genome shotgun (WGS) entry which is preliminary data.</text>
</comment>
<dbReference type="Pfam" id="PF22932">
    <property type="entry name" value="Ubiq_DUF_assoc"/>
    <property type="match status" value="1"/>
</dbReference>
<evidence type="ECO:0000259" key="2">
    <source>
        <dbReference type="Pfam" id="PF22932"/>
    </source>
</evidence>
<sequence length="285" mass="31928">MDFFSRAKSVKLKSRHDKYLTADADDASVFQDRSDSAAANWAVEFVEGAGGVVRLRSCSGKYLTAKDEEFLLGVTGRKVVQSVPPKLDSSVEWEPVREGMQVRLKTRYGNYLRANGGLPPWRNSVTHDIPHRHHDWILWDVEVVETRSDADLSEDDVRCSNFTLRLPSNLSSSSDDSSKKYEGRLIYYYVVDDDGNADDSVEGLSFQLKGSRLEDLIQRLEEETGLEDIIVCSRSRLNGKLYPLRLALPPDNAPMHVFIVPSASRAANEFMPAAARRSPSLAPHP</sequence>
<reference evidence="3 4" key="1">
    <citation type="submission" date="2024-06" db="EMBL/GenBank/DDBJ databases">
        <title>A chromosome level genome sequence of Diviner's sage (Salvia divinorum).</title>
        <authorList>
            <person name="Ford S.A."/>
            <person name="Ro D.-K."/>
            <person name="Ness R.W."/>
            <person name="Phillips M.A."/>
        </authorList>
    </citation>
    <scope>NUCLEOTIDE SEQUENCE [LARGE SCALE GENOMIC DNA]</scope>
    <source>
        <strain evidence="3">SAF-2024a</strain>
        <tissue evidence="3">Leaf</tissue>
    </source>
</reference>
<proteinExistence type="predicted"/>
<dbReference type="AlphaFoldDB" id="A0ABD1G3F7"/>
<dbReference type="CDD" id="cd23340">
    <property type="entry name" value="beta-trefoil_FSCN_ACP-like"/>
    <property type="match status" value="1"/>
</dbReference>